<dbReference type="SMART" id="SM00710">
    <property type="entry name" value="PbH1"/>
    <property type="match status" value="6"/>
</dbReference>
<feature type="transmembrane region" description="Helical" evidence="1">
    <location>
        <begin position="879"/>
        <end position="904"/>
    </location>
</feature>
<feature type="transmembrane region" description="Helical" evidence="1">
    <location>
        <begin position="786"/>
        <end position="806"/>
    </location>
</feature>
<dbReference type="eggNOG" id="KOG4364">
    <property type="taxonomic scope" value="Eukaryota"/>
</dbReference>
<proteinExistence type="predicted"/>
<evidence type="ECO:0000256" key="1">
    <source>
        <dbReference type="SAM" id="Phobius"/>
    </source>
</evidence>
<feature type="transmembrane region" description="Helical" evidence="1">
    <location>
        <begin position="700"/>
        <end position="727"/>
    </location>
</feature>
<feature type="signal peptide" evidence="2">
    <location>
        <begin position="1"/>
        <end position="21"/>
    </location>
</feature>
<organism evidence="3">
    <name type="scientific">Amphimedon queenslandica</name>
    <name type="common">Sponge</name>
    <dbReference type="NCBI Taxonomy" id="400682"/>
    <lineage>
        <taxon>Eukaryota</taxon>
        <taxon>Metazoa</taxon>
        <taxon>Porifera</taxon>
        <taxon>Demospongiae</taxon>
        <taxon>Heteroscleromorpha</taxon>
        <taxon>Haplosclerida</taxon>
        <taxon>Niphatidae</taxon>
        <taxon>Amphimedon</taxon>
    </lineage>
</organism>
<feature type="transmembrane region" description="Helical" evidence="1">
    <location>
        <begin position="818"/>
        <end position="843"/>
    </location>
</feature>
<evidence type="ECO:0000313" key="3">
    <source>
        <dbReference type="EnsemblMetazoa" id="Aqu2.1.23396_001"/>
    </source>
</evidence>
<sequence length="1076" mass="120180">MSLLLVVVLLFFSSSCSVSSGQYYVSDDCSSVTQSPCNPLPVYAGDMSQYNNTIFYFIGTSVVNFTFSMDSVQNITLHGLDQSPTIYCLYYGSIQTYASSHVSFSNILFQECSVSLEFSNNITITGSVFKSRRVRLGNVFDSKVTSSAFDNATHGLYIIYYLPFVCYHELQHYSLTLTNVTMTSNYGLTLCLNHGTSYNISVILDNVTSGNGASNYFSESLFSLYITNSLISNSRANSDAGFSFNFFAFQQSKNCDIKGTQSQSTILIEDSQFHNNTYGFRLTGSYSELNTYHTIIITVRSCSIRDNNYGLSVNGHLSALIHMNFINTELVGNRRNELTGCLSIILNNITVANSLLTGLVVIASVVTVENRLSIKNNTGVVGGAIAINGSSVMLLSSSANLEFIDNHASYKGGGIYIDQQTRCQFIRKHGLVSPIPLTLKGNTAGVAGNDTYGQTHSLFNGLFTLTNPKIDTSSDEALLIFCDPDSNNAIPIWDYEVQHVFPGQALKYNVAFFSENYNGSYSFTDGTITLVINGTFEINKYIAKCSLVEYTPKYISYGEHIIAVTVTIHGLSNLQYNIPFIFNECPIGFSVNSSGVCTCSVSRENVTCDIDSLNITHNGLLWIGTYDTSTPFNANETNPNACIINENCLFYCSPNPVTFQLNDTDTQCVDNRGHRMCGSCREGYSLLMGSNKCGHCRNNYIIIAWIALFAVMGILLVVLLIALNLTLSLGTLNGLLFYANIVKLYEPVFLREGALPILSQVISWINLDFGFEICFYNGMDSYAKQWLQFAFPLYLWIIIFIIIRLCKRYGKMSKLMGSHVVPVLCTLTFLSYTKLVCTIVIVLHKREVTLNCTNESVSSVSLWYEDPNVEYAKGKHAGLFGFALLVSVFFVIPYTLFLLCHSVIERRLSHFKLFKSWSRFKPIIDAYSGPMKDDYRFWPGLLLVTRIPVLLIVTFLKNESHFLLLAVAAIILSLSFIFGGVYRKKVNTIIEFWFLLNLCIMATLSVAFNDDSKLSHMKCYDALTKKLFKKQDEDDQDVTELHKTVDQQMREIVPSSTDVKLTTSRESVVDLFQYSI</sequence>
<feature type="transmembrane region" description="Helical" evidence="1">
    <location>
        <begin position="937"/>
        <end position="956"/>
    </location>
</feature>
<dbReference type="AlphaFoldDB" id="A0A1X7U7G1"/>
<keyword evidence="1" id="KW-1133">Transmembrane helix</keyword>
<dbReference type="EnsemblMetazoa" id="Aqu2.1.23396_001">
    <property type="protein sequence ID" value="Aqu2.1.23396_001"/>
    <property type="gene ID" value="Aqu2.1.23396"/>
</dbReference>
<name>A0A1X7U7G1_AMPQE</name>
<protein>
    <recommendedName>
        <fullName evidence="4">Right handed beta helix domain-containing protein</fullName>
    </recommendedName>
</protein>
<reference evidence="3" key="1">
    <citation type="submission" date="2017-05" db="UniProtKB">
        <authorList>
            <consortium name="EnsemblMetazoa"/>
        </authorList>
    </citation>
    <scope>IDENTIFICATION</scope>
</reference>
<evidence type="ECO:0000256" key="2">
    <source>
        <dbReference type="SAM" id="SignalP"/>
    </source>
</evidence>
<keyword evidence="1" id="KW-0812">Transmembrane</keyword>
<accession>A0A1X7U7G1</accession>
<feature type="chain" id="PRO_5013163500" description="Right handed beta helix domain-containing protein" evidence="2">
    <location>
        <begin position="22"/>
        <end position="1076"/>
    </location>
</feature>
<evidence type="ECO:0008006" key="4">
    <source>
        <dbReference type="Google" id="ProtNLM"/>
    </source>
</evidence>
<dbReference type="InterPro" id="IPR006626">
    <property type="entry name" value="PbH1"/>
</dbReference>
<keyword evidence="1" id="KW-0472">Membrane</keyword>
<feature type="transmembrane region" description="Helical" evidence="1">
    <location>
        <begin position="989"/>
        <end position="1008"/>
    </location>
</feature>
<dbReference type="OrthoDB" id="6143346at2759"/>
<keyword evidence="2" id="KW-0732">Signal</keyword>
<dbReference type="InParanoid" id="A0A1X7U7G1"/>
<feature type="transmembrane region" description="Helical" evidence="1">
    <location>
        <begin position="962"/>
        <end position="982"/>
    </location>
</feature>